<protein>
    <submittedName>
        <fullName evidence="3">(pine wood nematode) hypothetical protein</fullName>
    </submittedName>
</protein>
<evidence type="ECO:0000256" key="2">
    <source>
        <dbReference type="SAM" id="MobiDB-lite"/>
    </source>
</evidence>
<dbReference type="Proteomes" id="UP000582659">
    <property type="component" value="Unassembled WGS sequence"/>
</dbReference>
<name>A0A7I8XG21_BURXY</name>
<proteinExistence type="predicted"/>
<dbReference type="SMR" id="A0A7I8XG21"/>
<dbReference type="SUPFAM" id="SSF48452">
    <property type="entry name" value="TPR-like"/>
    <property type="match status" value="1"/>
</dbReference>
<dbReference type="PANTHER" id="PTHR23082">
    <property type="entry name" value="TRANSCRIPTION INITIATION FACTOR IIIC TFIIIC , POLYPEPTIDE 3-RELATED"/>
    <property type="match status" value="1"/>
</dbReference>
<dbReference type="EMBL" id="CAJFCV020000005">
    <property type="protein sequence ID" value="CAG9124324.1"/>
    <property type="molecule type" value="Genomic_DNA"/>
</dbReference>
<feature type="compositionally biased region" description="Basic residues" evidence="2">
    <location>
        <begin position="91"/>
        <end position="100"/>
    </location>
</feature>
<dbReference type="OrthoDB" id="10256606at2759"/>
<sequence length="940" mass="107492">MSQELAPLAPMRVRNDSVDSSMATYIAKQMGDPGPSAANPDDEHFNKFINNEISYEEYMKVSGGTAFDEDIATTNQVADRELMPPPSSSPPKKRSKKAKPKSVPVEALFSNDDLPPEVTNHVRIDSESGEFVFSGTMHVAPQKELNDDDAPGPSKGPRARRTNKAIDGLMGQANVACANQRFEEALSLLKEAIRQEPRDPDPYQQMADIYLDLGDEIKSLEFRLLACHLNQQRTNAAEWAEVGETAVRLGRMEVAAACYGNAIRNEPSNWIYYEKRIELLETLGITKFAMKIRLQAAQSVDCQTSNVDFDWMQKLIQTAAEYYIDCLDEEKATEALKIFLLRCHEFGRMADVQHLALLGMWMGRKKYDECVKSVLALCADIKALDADGKTFIKITVSHKGYTFTPADCLSQIHAIEVPDTFNTLILAKLIVCLQHLGYLKPIPSLLDVLLARAVHQEDEIVACIEIGKTFHQLEYFNNGVLFMERLVQMDLFAHHPEVLHLCGLFEQARNNLDKALEYYRDVLEIQPNFVNARINLSTVLQKLGRSEEALQALMDYDLDLCTQLPDERLLIRQADVLKGHKQVEQYIRCLRMLLIPYFYPIYKFQNFTKRSRTKLVHCSTLYRTMIEAMRGTQIERLIKRLGAIAYSEERQDGSLGQTELHDYCLMLVEAFHETGRYIEMAEIVYLANMQPELQKSTITTFMNLVLYSSLKAKHYGVAFEYLRNLYANMPAKVQKLEFEDKINYQERIYNAMNYVFVRDQNIAYHRFIMRAEAKFPEEEQLQMISGNNSLVTGSYRHALSEYLKLWVKNPEDPMACLLVGLTFVHMSCKKDISSRQMLLVRGMAFMSKYQKFRGGPNQETMYNMARMLHQVGILAGAIYFYEKVLHETEAPIIQTDFGEVETGHKYDLKRLAAHNLALIYETSGNLPMARHILETFCVIE</sequence>
<evidence type="ECO:0000313" key="4">
    <source>
        <dbReference type="Proteomes" id="UP000659654"/>
    </source>
</evidence>
<feature type="repeat" description="TPR" evidence="1">
    <location>
        <begin position="236"/>
        <end position="269"/>
    </location>
</feature>
<dbReference type="EMBL" id="CAJFDI010000005">
    <property type="protein sequence ID" value="CAD5232229.1"/>
    <property type="molecule type" value="Genomic_DNA"/>
</dbReference>
<evidence type="ECO:0000313" key="3">
    <source>
        <dbReference type="EMBL" id="CAD5232229.1"/>
    </source>
</evidence>
<feature type="region of interest" description="Disordered" evidence="2">
    <location>
        <begin position="70"/>
        <end position="114"/>
    </location>
</feature>
<evidence type="ECO:0000256" key="1">
    <source>
        <dbReference type="PROSITE-ProRule" id="PRU00339"/>
    </source>
</evidence>
<dbReference type="SMART" id="SM00028">
    <property type="entry name" value="TPR"/>
    <property type="match status" value="5"/>
</dbReference>
<dbReference type="AlphaFoldDB" id="A0A7I8XG21"/>
<dbReference type="InterPro" id="IPR039340">
    <property type="entry name" value="Tfc4/TFIIIC-102/Sfc4"/>
</dbReference>
<dbReference type="GO" id="GO:0006383">
    <property type="term" value="P:transcription by RNA polymerase III"/>
    <property type="evidence" value="ECO:0007669"/>
    <property type="project" value="InterPro"/>
</dbReference>
<dbReference type="PROSITE" id="PS50005">
    <property type="entry name" value="TPR"/>
    <property type="match status" value="2"/>
</dbReference>
<dbReference type="InterPro" id="IPR019734">
    <property type="entry name" value="TPR_rpt"/>
</dbReference>
<dbReference type="Proteomes" id="UP000659654">
    <property type="component" value="Unassembled WGS sequence"/>
</dbReference>
<dbReference type="GO" id="GO:0000127">
    <property type="term" value="C:transcription factor TFIIIC complex"/>
    <property type="evidence" value="ECO:0007669"/>
    <property type="project" value="TreeGrafter"/>
</dbReference>
<dbReference type="Gene3D" id="1.25.40.10">
    <property type="entry name" value="Tetratricopeptide repeat domain"/>
    <property type="match status" value="2"/>
</dbReference>
<keyword evidence="1" id="KW-0802">TPR repeat</keyword>
<dbReference type="PANTHER" id="PTHR23082:SF0">
    <property type="entry name" value="GENERAL TRANSCRIPTION FACTOR 3C POLYPEPTIDE 3"/>
    <property type="match status" value="1"/>
</dbReference>
<dbReference type="Pfam" id="PF14559">
    <property type="entry name" value="TPR_19"/>
    <property type="match status" value="1"/>
</dbReference>
<accession>A0A7I8XG21</accession>
<dbReference type="InterPro" id="IPR011990">
    <property type="entry name" value="TPR-like_helical_dom_sf"/>
</dbReference>
<keyword evidence="4" id="KW-1185">Reference proteome</keyword>
<organism evidence="3 4">
    <name type="scientific">Bursaphelenchus xylophilus</name>
    <name type="common">Pinewood nematode worm</name>
    <name type="synonym">Aphelenchoides xylophilus</name>
    <dbReference type="NCBI Taxonomy" id="6326"/>
    <lineage>
        <taxon>Eukaryota</taxon>
        <taxon>Metazoa</taxon>
        <taxon>Ecdysozoa</taxon>
        <taxon>Nematoda</taxon>
        <taxon>Chromadorea</taxon>
        <taxon>Rhabditida</taxon>
        <taxon>Tylenchina</taxon>
        <taxon>Tylenchomorpha</taxon>
        <taxon>Aphelenchoidea</taxon>
        <taxon>Aphelenchoididae</taxon>
        <taxon>Bursaphelenchus</taxon>
    </lineage>
</organism>
<comment type="caution">
    <text evidence="3">The sequence shown here is derived from an EMBL/GenBank/DDBJ whole genome shotgun (WGS) entry which is preliminary data.</text>
</comment>
<gene>
    <name evidence="3" type="ORF">BXYJ_LOCUS12320</name>
</gene>
<feature type="repeat" description="TPR" evidence="1">
    <location>
        <begin position="496"/>
        <end position="529"/>
    </location>
</feature>
<feature type="region of interest" description="Disordered" evidence="2">
    <location>
        <begin position="140"/>
        <end position="160"/>
    </location>
</feature>
<reference evidence="3" key="1">
    <citation type="submission" date="2020-09" db="EMBL/GenBank/DDBJ databases">
        <authorList>
            <person name="Kikuchi T."/>
        </authorList>
    </citation>
    <scope>NUCLEOTIDE SEQUENCE</scope>
    <source>
        <strain evidence="3">Ka4C1</strain>
    </source>
</reference>